<evidence type="ECO:0000313" key="8">
    <source>
        <dbReference type="EMBL" id="GIN21870.1"/>
    </source>
</evidence>
<keyword evidence="9" id="KW-1185">Reference proteome</keyword>
<dbReference type="EMBL" id="BOQT01000011">
    <property type="protein sequence ID" value="GIN21870.1"/>
    <property type="molecule type" value="Genomic_DNA"/>
</dbReference>
<dbReference type="RefSeq" id="WP_018706873.1">
    <property type="nucleotide sequence ID" value="NZ_BOQT01000011.1"/>
</dbReference>
<dbReference type="PROSITE" id="PS50850">
    <property type="entry name" value="MFS"/>
    <property type="match status" value="1"/>
</dbReference>
<feature type="transmembrane region" description="Helical" evidence="6">
    <location>
        <begin position="164"/>
        <end position="184"/>
    </location>
</feature>
<accession>A0ABQ4K9M4</accession>
<name>A0ABQ4K9M4_9BACI</name>
<keyword evidence="3 6" id="KW-0812">Transmembrane</keyword>
<evidence type="ECO:0000256" key="1">
    <source>
        <dbReference type="ARBA" id="ARBA00004651"/>
    </source>
</evidence>
<dbReference type="InterPro" id="IPR036259">
    <property type="entry name" value="MFS_trans_sf"/>
</dbReference>
<comment type="subcellular location">
    <subcellularLocation>
        <location evidence="1">Cell membrane</location>
        <topology evidence="1">Multi-pass membrane protein</topology>
    </subcellularLocation>
</comment>
<keyword evidence="4 6" id="KW-1133">Transmembrane helix</keyword>
<feature type="transmembrane region" description="Helical" evidence="6">
    <location>
        <begin position="77"/>
        <end position="100"/>
    </location>
</feature>
<feature type="transmembrane region" description="Helical" evidence="6">
    <location>
        <begin position="244"/>
        <end position="262"/>
    </location>
</feature>
<dbReference type="Proteomes" id="UP000680279">
    <property type="component" value="Unassembled WGS sequence"/>
</dbReference>
<feature type="domain" description="Major facilitator superfamily (MFS) profile" evidence="7">
    <location>
        <begin position="10"/>
        <end position="366"/>
    </location>
</feature>
<evidence type="ECO:0000256" key="4">
    <source>
        <dbReference type="ARBA" id="ARBA00022989"/>
    </source>
</evidence>
<evidence type="ECO:0000259" key="7">
    <source>
        <dbReference type="PROSITE" id="PS50850"/>
    </source>
</evidence>
<evidence type="ECO:0000313" key="9">
    <source>
        <dbReference type="Proteomes" id="UP000680279"/>
    </source>
</evidence>
<dbReference type="Pfam" id="PF07690">
    <property type="entry name" value="MFS_1"/>
    <property type="match status" value="1"/>
</dbReference>
<evidence type="ECO:0000256" key="3">
    <source>
        <dbReference type="ARBA" id="ARBA00022692"/>
    </source>
</evidence>
<organism evidence="8 9">
    <name type="scientific">Siminovitchia fordii</name>
    <dbReference type="NCBI Taxonomy" id="254759"/>
    <lineage>
        <taxon>Bacteria</taxon>
        <taxon>Bacillati</taxon>
        <taxon>Bacillota</taxon>
        <taxon>Bacilli</taxon>
        <taxon>Bacillales</taxon>
        <taxon>Bacillaceae</taxon>
        <taxon>Siminovitchia</taxon>
    </lineage>
</organism>
<protein>
    <submittedName>
        <fullName evidence="8">MFS transporter</fullName>
    </submittedName>
</protein>
<evidence type="ECO:0000256" key="2">
    <source>
        <dbReference type="ARBA" id="ARBA00022448"/>
    </source>
</evidence>
<dbReference type="InterPro" id="IPR011701">
    <property type="entry name" value="MFS"/>
</dbReference>
<keyword evidence="5 6" id="KW-0472">Membrane</keyword>
<feature type="transmembrane region" description="Helical" evidence="6">
    <location>
        <begin position="42"/>
        <end position="65"/>
    </location>
</feature>
<evidence type="ECO:0000256" key="6">
    <source>
        <dbReference type="SAM" id="Phobius"/>
    </source>
</evidence>
<dbReference type="PANTHER" id="PTHR23531">
    <property type="entry name" value="QUINOLENE RESISTANCE PROTEIN NORA"/>
    <property type="match status" value="1"/>
</dbReference>
<feature type="transmembrane region" description="Helical" evidence="6">
    <location>
        <begin position="210"/>
        <end position="232"/>
    </location>
</feature>
<sequence>MQKEKLWTKDFISISVVNFVMMLSMYLLLVIMATYATEHYDASASTAGLVASIFILGALTGRLYAGKQIERLGSKKMLIAGIVFFVIITVGYFISAGIYFLVLIRFLHGIGVGLATTATGTIVAQIIPRSRNGEGIGYFSLSVVLATAIGPFVGLTLIKYSGYTSVFIFSLLMGIISFIIALPVKAPSVENAASPDTRGFKLSNFLEMRALPISLVMLIVGLAYSGILSFITSYAKEMNLMAASSYYFLVYAVIVFISRPFTGRLMDGKGGNSVAYPALILFAIGMFILSEANTNFSFLLAAAIIGLGYGNFQSCTQALAIKVTPPHRMGLANSTYFICMDLGLGLGPFALGYLVPILGFKGLYSS</sequence>
<proteinExistence type="predicted"/>
<feature type="transmembrane region" description="Helical" evidence="6">
    <location>
        <begin position="136"/>
        <end position="158"/>
    </location>
</feature>
<dbReference type="InterPro" id="IPR020846">
    <property type="entry name" value="MFS_dom"/>
</dbReference>
<gene>
    <name evidence="8" type="primary">ybfD</name>
    <name evidence="8" type="ORF">J1TS3_30040</name>
</gene>
<feature type="transmembrane region" description="Helical" evidence="6">
    <location>
        <begin position="12"/>
        <end position="36"/>
    </location>
</feature>
<reference evidence="8 9" key="1">
    <citation type="submission" date="2021-03" db="EMBL/GenBank/DDBJ databases">
        <title>Antimicrobial resistance genes in bacteria isolated from Japanese honey, and their potential for conferring macrolide and lincosamide resistance in the American foulbrood pathogen Paenibacillus larvae.</title>
        <authorList>
            <person name="Okamoto M."/>
            <person name="Kumagai M."/>
            <person name="Kanamori H."/>
            <person name="Takamatsu D."/>
        </authorList>
    </citation>
    <scope>NUCLEOTIDE SEQUENCE [LARGE SCALE GENOMIC DNA]</scope>
    <source>
        <strain evidence="8 9">J1TS3</strain>
    </source>
</reference>
<feature type="transmembrane region" description="Helical" evidence="6">
    <location>
        <begin position="296"/>
        <end position="315"/>
    </location>
</feature>
<dbReference type="InterPro" id="IPR052714">
    <property type="entry name" value="MFS_Exporter"/>
</dbReference>
<evidence type="ECO:0000256" key="5">
    <source>
        <dbReference type="ARBA" id="ARBA00023136"/>
    </source>
</evidence>
<keyword evidence="2" id="KW-0813">Transport</keyword>
<feature type="transmembrane region" description="Helical" evidence="6">
    <location>
        <begin position="106"/>
        <end position="124"/>
    </location>
</feature>
<dbReference type="SUPFAM" id="SSF103473">
    <property type="entry name" value="MFS general substrate transporter"/>
    <property type="match status" value="1"/>
</dbReference>
<dbReference type="PANTHER" id="PTHR23531:SF1">
    <property type="entry name" value="QUINOLENE RESISTANCE PROTEIN NORA"/>
    <property type="match status" value="1"/>
</dbReference>
<comment type="caution">
    <text evidence="8">The sequence shown here is derived from an EMBL/GenBank/DDBJ whole genome shotgun (WGS) entry which is preliminary data.</text>
</comment>
<feature type="transmembrane region" description="Helical" evidence="6">
    <location>
        <begin position="336"/>
        <end position="360"/>
    </location>
</feature>
<dbReference type="CDD" id="cd17489">
    <property type="entry name" value="MFS_YfcJ_like"/>
    <property type="match status" value="1"/>
</dbReference>
<dbReference type="Gene3D" id="1.20.1250.20">
    <property type="entry name" value="MFS general substrate transporter like domains"/>
    <property type="match status" value="1"/>
</dbReference>
<feature type="transmembrane region" description="Helical" evidence="6">
    <location>
        <begin position="274"/>
        <end position="290"/>
    </location>
</feature>